<dbReference type="GO" id="GO:0005739">
    <property type="term" value="C:mitochondrion"/>
    <property type="evidence" value="ECO:0007669"/>
    <property type="project" value="UniProtKB-SubCell"/>
</dbReference>
<keyword evidence="5" id="KW-0496">Mitochondrion</keyword>
<evidence type="ECO:0000256" key="5">
    <source>
        <dbReference type="ARBA" id="ARBA00023128"/>
    </source>
</evidence>
<comment type="subcellular location">
    <subcellularLocation>
        <location evidence="1">Mitochondrion</location>
    </subcellularLocation>
</comment>
<protein>
    <recommendedName>
        <fullName evidence="3">Altered inheritance of mitochondria protein 9, mitochondrial</fullName>
    </recommendedName>
    <alternativeName>
        <fullName evidence="6">Found in mitochondrial proteome protein 29</fullName>
    </alternativeName>
</protein>
<comment type="caution">
    <text evidence="9">The sequence shown here is derived from an EMBL/GenBank/DDBJ whole genome shotgun (WGS) entry which is preliminary data.</text>
</comment>
<dbReference type="SUPFAM" id="SSF56112">
    <property type="entry name" value="Protein kinase-like (PK-like)"/>
    <property type="match status" value="1"/>
</dbReference>
<dbReference type="InterPro" id="IPR002575">
    <property type="entry name" value="Aminoglycoside_PTrfase"/>
</dbReference>
<evidence type="ECO:0000313" key="9">
    <source>
        <dbReference type="EMBL" id="KAJ5480469.1"/>
    </source>
</evidence>
<dbReference type="EMBL" id="JAPWDO010000003">
    <property type="protein sequence ID" value="KAJ5480469.1"/>
    <property type="molecule type" value="Genomic_DNA"/>
</dbReference>
<reference evidence="9" key="2">
    <citation type="journal article" date="2023" name="IMA Fungus">
        <title>Comparative genomic study of the Penicillium genus elucidates a diverse pangenome and 15 lateral gene transfer events.</title>
        <authorList>
            <person name="Petersen C."/>
            <person name="Sorensen T."/>
            <person name="Nielsen M.R."/>
            <person name="Sondergaard T.E."/>
            <person name="Sorensen J.L."/>
            <person name="Fitzpatrick D.A."/>
            <person name="Frisvad J.C."/>
            <person name="Nielsen K.L."/>
        </authorList>
    </citation>
    <scope>NUCLEOTIDE SEQUENCE</scope>
    <source>
        <strain evidence="9">IBT 17660</strain>
    </source>
</reference>
<reference evidence="9" key="1">
    <citation type="submission" date="2022-12" db="EMBL/GenBank/DDBJ databases">
        <authorList>
            <person name="Petersen C."/>
        </authorList>
    </citation>
    <scope>NUCLEOTIDE SEQUENCE</scope>
    <source>
        <strain evidence="9">IBT 17660</strain>
    </source>
</reference>
<keyword evidence="4" id="KW-0809">Transit peptide</keyword>
<dbReference type="PANTHER" id="PTHR36091:SF1">
    <property type="entry name" value="ALTERED INHERITANCE OF MITOCHONDRIA PROTEIN 9, MITOCHONDRIAL"/>
    <property type="match status" value="1"/>
</dbReference>
<gene>
    <name evidence="9" type="ORF">N7530_005978</name>
</gene>
<keyword evidence="7" id="KW-0175">Coiled coil</keyword>
<dbReference type="InterPro" id="IPR051035">
    <property type="entry name" value="Mito_inheritance_9"/>
</dbReference>
<name>A0A9X0BRW0_9EURO</name>
<dbReference type="InterPro" id="IPR011009">
    <property type="entry name" value="Kinase-like_dom_sf"/>
</dbReference>
<feature type="coiled-coil region" evidence="7">
    <location>
        <begin position="449"/>
        <end position="476"/>
    </location>
</feature>
<dbReference type="Pfam" id="PF01636">
    <property type="entry name" value="APH"/>
    <property type="match status" value="1"/>
</dbReference>
<evidence type="ECO:0000256" key="7">
    <source>
        <dbReference type="SAM" id="Coils"/>
    </source>
</evidence>
<evidence type="ECO:0000256" key="6">
    <source>
        <dbReference type="ARBA" id="ARBA00031849"/>
    </source>
</evidence>
<feature type="domain" description="Aminoglycoside phosphotransferase" evidence="8">
    <location>
        <begin position="43"/>
        <end position="320"/>
    </location>
</feature>
<evidence type="ECO:0000259" key="8">
    <source>
        <dbReference type="Pfam" id="PF01636"/>
    </source>
</evidence>
<sequence>MVPSFLLWDEPAQMLVRYLQFNMDALIHVAEEAAGDGSVCVEVTKLPEGNSNKVFLVTMQDGRQLIIILPNPNAGPVHYTTASEVATMQFKEIGILSIFKVREKLHIPAPKVLKYCSRTSESKLGVEYIVMEKAPGVELGRIWEGLKSRDKLSIVKQIAAITCTLARSHFPYHGALYRRQDVSQSESFVLDDEFAIGPTTGRAWFDNRRAEVEVPRGPWISAENVMKALVQRETTCLEKFSTFPRDTQQGIFGGPGGYHLTKEAKLSVLRDFLKICPHLLPRNEKLCAGVIWHNDLHMHNIFVDSENPSQITSIIDWQGTPINPMFLVCHHPSLIEYEGPELDGFAQPVLPDNIRTLDPETKEAAKDSFLSQSLWLTYEIEVQRAAPELLHIFRHRDTLPGQILGTIGSTYDDGEPYVQSLLADIIEDHAWTELVGEDENGNASVLCPLRYSEQDMENVKTEYAKWEKDVERKTRVLEEIGVYVGWNGAVSKDYDEVTWPCSPS</sequence>
<dbReference type="AlphaFoldDB" id="A0A9X0BRW0"/>
<evidence type="ECO:0000313" key="10">
    <source>
        <dbReference type="Proteomes" id="UP001147760"/>
    </source>
</evidence>
<proteinExistence type="inferred from homology"/>
<evidence type="ECO:0000256" key="4">
    <source>
        <dbReference type="ARBA" id="ARBA00022946"/>
    </source>
</evidence>
<evidence type="ECO:0000256" key="2">
    <source>
        <dbReference type="ARBA" id="ARBA00005543"/>
    </source>
</evidence>
<evidence type="ECO:0000256" key="3">
    <source>
        <dbReference type="ARBA" id="ARBA00016197"/>
    </source>
</evidence>
<organism evidence="9 10">
    <name type="scientific">Penicillium desertorum</name>
    <dbReference type="NCBI Taxonomy" id="1303715"/>
    <lineage>
        <taxon>Eukaryota</taxon>
        <taxon>Fungi</taxon>
        <taxon>Dikarya</taxon>
        <taxon>Ascomycota</taxon>
        <taxon>Pezizomycotina</taxon>
        <taxon>Eurotiomycetes</taxon>
        <taxon>Eurotiomycetidae</taxon>
        <taxon>Eurotiales</taxon>
        <taxon>Aspergillaceae</taxon>
        <taxon>Penicillium</taxon>
    </lineage>
</organism>
<dbReference type="PANTHER" id="PTHR36091">
    <property type="entry name" value="ALTERED INHERITANCE OF MITOCHONDRIA PROTEIN 9, MITOCHONDRIAL"/>
    <property type="match status" value="1"/>
</dbReference>
<dbReference type="OrthoDB" id="2831558at2759"/>
<accession>A0A9X0BRW0</accession>
<dbReference type="Proteomes" id="UP001147760">
    <property type="component" value="Unassembled WGS sequence"/>
</dbReference>
<keyword evidence="10" id="KW-1185">Reference proteome</keyword>
<evidence type="ECO:0000256" key="1">
    <source>
        <dbReference type="ARBA" id="ARBA00004173"/>
    </source>
</evidence>
<comment type="similarity">
    <text evidence="2">Belongs to the AIM9 family.</text>
</comment>